<protein>
    <recommendedName>
        <fullName evidence="3">thioredoxin-dependent peroxiredoxin</fullName>
        <ecNumber evidence="3">1.11.1.24</ecNumber>
    </recommendedName>
    <alternativeName>
        <fullName evidence="9">Thioredoxin peroxidase</fullName>
    </alternativeName>
    <alternativeName>
        <fullName evidence="11">Thioredoxin-dependent peroxiredoxin Bcp</fullName>
    </alternativeName>
</protein>
<dbReference type="OrthoDB" id="9812811at2"/>
<comment type="similarity">
    <text evidence="10">Belongs to the peroxiredoxin family. BCP/PrxQ subfamily.</text>
</comment>
<dbReference type="InterPro" id="IPR050924">
    <property type="entry name" value="Peroxiredoxin_BCP/PrxQ"/>
</dbReference>
<evidence type="ECO:0000256" key="11">
    <source>
        <dbReference type="ARBA" id="ARBA00042639"/>
    </source>
</evidence>
<dbReference type="InterPro" id="IPR036249">
    <property type="entry name" value="Thioredoxin-like_sf"/>
</dbReference>
<evidence type="ECO:0000256" key="5">
    <source>
        <dbReference type="ARBA" id="ARBA00022862"/>
    </source>
</evidence>
<dbReference type="PANTHER" id="PTHR42801:SF4">
    <property type="entry name" value="AHPC_TSA FAMILY PROTEIN"/>
    <property type="match status" value="1"/>
</dbReference>
<dbReference type="GO" id="GO:0045454">
    <property type="term" value="P:cell redox homeostasis"/>
    <property type="evidence" value="ECO:0007669"/>
    <property type="project" value="TreeGrafter"/>
</dbReference>
<organism evidence="15 16">
    <name type="scientific">Thioflexithrix psekupsensis</name>
    <dbReference type="NCBI Taxonomy" id="1570016"/>
    <lineage>
        <taxon>Bacteria</taxon>
        <taxon>Pseudomonadati</taxon>
        <taxon>Pseudomonadota</taxon>
        <taxon>Gammaproteobacteria</taxon>
        <taxon>Thiotrichales</taxon>
        <taxon>Thioflexithrix</taxon>
    </lineage>
</organism>
<dbReference type="InterPro" id="IPR024706">
    <property type="entry name" value="Peroxiredoxin_AhpC-typ"/>
</dbReference>
<evidence type="ECO:0000313" key="16">
    <source>
        <dbReference type="Proteomes" id="UP000194798"/>
    </source>
</evidence>
<dbReference type="InterPro" id="IPR013766">
    <property type="entry name" value="Thioredoxin_domain"/>
</dbReference>
<reference evidence="15 16" key="1">
    <citation type="submission" date="2016-12" db="EMBL/GenBank/DDBJ databases">
        <title>Thioflexothrix psekupsii D3 genome sequencing and assembly.</title>
        <authorList>
            <person name="Fomenkov A."/>
            <person name="Vincze T."/>
            <person name="Grabovich M."/>
            <person name="Anton B.P."/>
            <person name="Dubinina G."/>
            <person name="Orlova M."/>
            <person name="Belousova E."/>
            <person name="Roberts R.J."/>
        </authorList>
    </citation>
    <scope>NUCLEOTIDE SEQUENCE [LARGE SCALE GENOMIC DNA]</scope>
    <source>
        <strain evidence="15">D3</strain>
    </source>
</reference>
<evidence type="ECO:0000259" key="14">
    <source>
        <dbReference type="PROSITE" id="PS51352"/>
    </source>
</evidence>
<proteinExistence type="inferred from homology"/>
<dbReference type="SUPFAM" id="SSF52833">
    <property type="entry name" value="Thioredoxin-like"/>
    <property type="match status" value="1"/>
</dbReference>
<dbReference type="Pfam" id="PF00578">
    <property type="entry name" value="AhpC-TSA"/>
    <property type="match status" value="1"/>
</dbReference>
<evidence type="ECO:0000256" key="6">
    <source>
        <dbReference type="ARBA" id="ARBA00023002"/>
    </source>
</evidence>
<evidence type="ECO:0000256" key="1">
    <source>
        <dbReference type="ARBA" id="ARBA00003330"/>
    </source>
</evidence>
<dbReference type="AlphaFoldDB" id="A0A251XC39"/>
<evidence type="ECO:0000256" key="2">
    <source>
        <dbReference type="ARBA" id="ARBA00011245"/>
    </source>
</evidence>
<dbReference type="PIRSF" id="PIRSF000239">
    <property type="entry name" value="AHPC"/>
    <property type="match status" value="1"/>
</dbReference>
<evidence type="ECO:0000256" key="4">
    <source>
        <dbReference type="ARBA" id="ARBA00022559"/>
    </source>
</evidence>
<evidence type="ECO:0000256" key="7">
    <source>
        <dbReference type="ARBA" id="ARBA00023157"/>
    </source>
</evidence>
<accession>A0A251XC39</accession>
<name>A0A251XC39_9GAMM</name>
<sequence length="155" mass="17989">MQIGDSLPQLSLPATSGRTIDLSQLKGQVIVLYFYPRDDTPGCTQEGQEFRDLYPDFLQHQIRLFGVSRDTVKKHEQFRVKYDFPFDLISDEQELLCQHFKVIKPKNMFGKMVTGIERSTFLFDREGILRQEWRKVKVPEHAKIVLEAAKNIAAS</sequence>
<dbReference type="EC" id="1.11.1.24" evidence="3"/>
<keyword evidence="7" id="KW-1015">Disulfide bond</keyword>
<dbReference type="RefSeq" id="WP_086487318.1">
    <property type="nucleotide sequence ID" value="NZ_MSLT01000006.1"/>
</dbReference>
<dbReference type="GO" id="GO:0034599">
    <property type="term" value="P:cellular response to oxidative stress"/>
    <property type="evidence" value="ECO:0007669"/>
    <property type="project" value="TreeGrafter"/>
</dbReference>
<feature type="active site" description="Cysteine sulfenic acid (-SOH) intermediate; for peroxidase activity" evidence="13">
    <location>
        <position position="43"/>
    </location>
</feature>
<keyword evidence="5" id="KW-0049">Antioxidant</keyword>
<dbReference type="PANTHER" id="PTHR42801">
    <property type="entry name" value="THIOREDOXIN-DEPENDENT PEROXIDE REDUCTASE"/>
    <property type="match status" value="1"/>
</dbReference>
<evidence type="ECO:0000256" key="12">
    <source>
        <dbReference type="ARBA" id="ARBA00049091"/>
    </source>
</evidence>
<dbReference type="PROSITE" id="PS51352">
    <property type="entry name" value="THIOREDOXIN_2"/>
    <property type="match status" value="1"/>
</dbReference>
<dbReference type="FunFam" id="3.40.30.10:FF:000007">
    <property type="entry name" value="Thioredoxin-dependent thiol peroxidase"/>
    <property type="match status" value="1"/>
</dbReference>
<feature type="domain" description="Thioredoxin" evidence="14">
    <location>
        <begin position="1"/>
        <end position="154"/>
    </location>
</feature>
<comment type="subunit">
    <text evidence="2">Monomer.</text>
</comment>
<dbReference type="EMBL" id="MSLT01000006">
    <property type="protein sequence ID" value="OUD15717.1"/>
    <property type="molecule type" value="Genomic_DNA"/>
</dbReference>
<dbReference type="CDD" id="cd03017">
    <property type="entry name" value="PRX_BCP"/>
    <property type="match status" value="1"/>
</dbReference>
<comment type="caution">
    <text evidence="15">The sequence shown here is derived from an EMBL/GenBank/DDBJ whole genome shotgun (WGS) entry which is preliminary data.</text>
</comment>
<gene>
    <name evidence="15" type="ORF">TPSD3_04180</name>
</gene>
<dbReference type="InterPro" id="IPR000866">
    <property type="entry name" value="AhpC/TSA"/>
</dbReference>
<evidence type="ECO:0000256" key="8">
    <source>
        <dbReference type="ARBA" id="ARBA00023284"/>
    </source>
</evidence>
<evidence type="ECO:0000256" key="10">
    <source>
        <dbReference type="ARBA" id="ARBA00038489"/>
    </source>
</evidence>
<keyword evidence="8" id="KW-0676">Redox-active center</keyword>
<dbReference type="GO" id="GO:0008379">
    <property type="term" value="F:thioredoxin peroxidase activity"/>
    <property type="evidence" value="ECO:0007669"/>
    <property type="project" value="TreeGrafter"/>
</dbReference>
<keyword evidence="6" id="KW-0560">Oxidoreductase</keyword>
<keyword evidence="16" id="KW-1185">Reference proteome</keyword>
<evidence type="ECO:0000256" key="3">
    <source>
        <dbReference type="ARBA" id="ARBA00013017"/>
    </source>
</evidence>
<evidence type="ECO:0000256" key="13">
    <source>
        <dbReference type="PIRSR" id="PIRSR000239-1"/>
    </source>
</evidence>
<evidence type="ECO:0000313" key="15">
    <source>
        <dbReference type="EMBL" id="OUD15717.1"/>
    </source>
</evidence>
<dbReference type="Proteomes" id="UP000194798">
    <property type="component" value="Unassembled WGS sequence"/>
</dbReference>
<comment type="function">
    <text evidence="1">Thiol-specific peroxidase that catalyzes the reduction of hydrogen peroxide and organic hydroperoxides to water and alcohols, respectively. Plays a role in cell protection against oxidative stress by detoxifying peroxides and as sensor of hydrogen peroxide-mediated signaling events.</text>
</comment>
<comment type="catalytic activity">
    <reaction evidence="12">
        <text>a hydroperoxide + [thioredoxin]-dithiol = an alcohol + [thioredoxin]-disulfide + H2O</text>
        <dbReference type="Rhea" id="RHEA:62620"/>
        <dbReference type="Rhea" id="RHEA-COMP:10698"/>
        <dbReference type="Rhea" id="RHEA-COMP:10700"/>
        <dbReference type="ChEBI" id="CHEBI:15377"/>
        <dbReference type="ChEBI" id="CHEBI:29950"/>
        <dbReference type="ChEBI" id="CHEBI:30879"/>
        <dbReference type="ChEBI" id="CHEBI:35924"/>
        <dbReference type="ChEBI" id="CHEBI:50058"/>
        <dbReference type="EC" id="1.11.1.24"/>
    </reaction>
</comment>
<keyword evidence="4" id="KW-0575">Peroxidase</keyword>
<dbReference type="GO" id="GO:0005737">
    <property type="term" value="C:cytoplasm"/>
    <property type="evidence" value="ECO:0007669"/>
    <property type="project" value="TreeGrafter"/>
</dbReference>
<evidence type="ECO:0000256" key="9">
    <source>
        <dbReference type="ARBA" id="ARBA00032824"/>
    </source>
</evidence>
<dbReference type="Gene3D" id="3.40.30.10">
    <property type="entry name" value="Glutaredoxin"/>
    <property type="match status" value="1"/>
</dbReference>